<keyword evidence="1" id="KW-0732">Signal</keyword>
<evidence type="ECO:0000313" key="2">
    <source>
        <dbReference type="EMBL" id="KAB0292030.1"/>
    </source>
</evidence>
<protein>
    <recommendedName>
        <fullName evidence="4">SPOR domain-containing protein</fullName>
    </recommendedName>
</protein>
<name>A0A5N3RCK9_9VIBR</name>
<dbReference type="Proteomes" id="UP000326789">
    <property type="component" value="Unassembled WGS sequence"/>
</dbReference>
<dbReference type="RefSeq" id="WP_150868739.1">
    <property type="nucleotide sequence ID" value="NZ_VWSE01000002.1"/>
</dbReference>
<proteinExistence type="predicted"/>
<dbReference type="EMBL" id="VWSE01000002">
    <property type="protein sequence ID" value="KAB0292030.1"/>
    <property type="molecule type" value="Genomic_DNA"/>
</dbReference>
<dbReference type="SUPFAM" id="SSF110997">
    <property type="entry name" value="Sporulation related repeat"/>
    <property type="match status" value="1"/>
</dbReference>
<dbReference type="InterPro" id="IPR036680">
    <property type="entry name" value="SPOR-like_sf"/>
</dbReference>
<feature type="chain" id="PRO_5024340120" description="SPOR domain-containing protein" evidence="1">
    <location>
        <begin position="19"/>
        <end position="233"/>
    </location>
</feature>
<reference evidence="2 3" key="1">
    <citation type="submission" date="2019-09" db="EMBL/GenBank/DDBJ databases">
        <title>Whole genome sequence of Vibrio fortis.</title>
        <authorList>
            <person name="Das S.K."/>
        </authorList>
    </citation>
    <scope>NUCLEOTIDE SEQUENCE [LARGE SCALE GENOMIC DNA]</scope>
    <source>
        <strain evidence="2 3">AN60</strain>
    </source>
</reference>
<evidence type="ECO:0008006" key="4">
    <source>
        <dbReference type="Google" id="ProtNLM"/>
    </source>
</evidence>
<comment type="caution">
    <text evidence="2">The sequence shown here is derived from an EMBL/GenBank/DDBJ whole genome shotgun (WGS) entry which is preliminary data.</text>
</comment>
<evidence type="ECO:0000256" key="1">
    <source>
        <dbReference type="SAM" id="SignalP"/>
    </source>
</evidence>
<dbReference type="AlphaFoldDB" id="A0A5N3RCK9"/>
<evidence type="ECO:0000313" key="3">
    <source>
        <dbReference type="Proteomes" id="UP000326789"/>
    </source>
</evidence>
<gene>
    <name evidence="2" type="ORF">F2P58_02550</name>
</gene>
<accession>A0A5N3RCK9</accession>
<organism evidence="2 3">
    <name type="scientific">Vibrio fortis</name>
    <dbReference type="NCBI Taxonomy" id="212667"/>
    <lineage>
        <taxon>Bacteria</taxon>
        <taxon>Pseudomonadati</taxon>
        <taxon>Pseudomonadota</taxon>
        <taxon>Gammaproteobacteria</taxon>
        <taxon>Vibrionales</taxon>
        <taxon>Vibrionaceae</taxon>
        <taxon>Vibrio</taxon>
    </lineage>
</organism>
<feature type="signal peptide" evidence="1">
    <location>
        <begin position="1"/>
        <end position="18"/>
    </location>
</feature>
<dbReference type="GO" id="GO:0042834">
    <property type="term" value="F:peptidoglycan binding"/>
    <property type="evidence" value="ECO:0007669"/>
    <property type="project" value="InterPro"/>
</dbReference>
<sequence length="233" mass="25933">MKWFPITFLLLFSSSLLALPEEGKSTEALSLGFFLTVTEDCPLEYSTLKHGLDGEFLRARISPSKDLDQNLNVYVKCMPVRSGSSVHTGYAINVDIRFGTRLTSGENVLLETPNYGALLIGGTTDSARLYFTNYIKEGVSTALTDYLAENIDEQKKYSNNSSHFLLQLMVLRDKDNAINVQKDLTERGYNTSIVSSPDFFRIVVSGKAKEPGDVVRIINELEEITGSKAKQIE</sequence>